<sequence>MKDKTLIFLLFISLYASYGQVTADSIRLRFIPEFKNAPLEANKKYISANNDTITIETFRFYLGNIKIGTANNEAENLEKNYHLIDFSDRASMEVAVKSPTQIENSLLQFEIGVDSLQSVSGALSGDLDPMHGMYWAWNSGYINIKLEGTSSSCSTRKNRFQFHIGGYAKPNCALQKLQIPLPNKWETKKELVVRIDLANFFSYINLSTTNSVMIPGKEALALAEIAKQMFKLE</sequence>
<dbReference type="OrthoDB" id="1422031at2"/>
<evidence type="ECO:0000313" key="2">
    <source>
        <dbReference type="EMBL" id="OYQ45113.1"/>
    </source>
</evidence>
<evidence type="ECO:0000313" key="3">
    <source>
        <dbReference type="Proteomes" id="UP000216035"/>
    </source>
</evidence>
<feature type="domain" description="Copper-binding protein MbnP-like" evidence="1">
    <location>
        <begin position="25"/>
        <end position="213"/>
    </location>
</feature>
<proteinExistence type="predicted"/>
<dbReference type="InterPro" id="IPR046863">
    <property type="entry name" value="MbnP-like_dom"/>
</dbReference>
<dbReference type="AlphaFoldDB" id="A0A255ZUE0"/>
<protein>
    <recommendedName>
        <fullName evidence="1">Copper-binding protein MbnP-like domain-containing protein</fullName>
    </recommendedName>
</protein>
<organism evidence="2 3">
    <name type="scientific">Flavobacterium aurantiibacter</name>
    <dbReference type="NCBI Taxonomy" id="2023067"/>
    <lineage>
        <taxon>Bacteria</taxon>
        <taxon>Pseudomonadati</taxon>
        <taxon>Bacteroidota</taxon>
        <taxon>Flavobacteriia</taxon>
        <taxon>Flavobacteriales</taxon>
        <taxon>Flavobacteriaceae</taxon>
        <taxon>Flavobacterium</taxon>
    </lineage>
</organism>
<dbReference type="EMBL" id="NOXX01000186">
    <property type="protein sequence ID" value="OYQ45113.1"/>
    <property type="molecule type" value="Genomic_DNA"/>
</dbReference>
<comment type="caution">
    <text evidence="2">The sequence shown here is derived from an EMBL/GenBank/DDBJ whole genome shotgun (WGS) entry which is preliminary data.</text>
</comment>
<keyword evidence="3" id="KW-1185">Reference proteome</keyword>
<accession>A0A255ZUE0</accession>
<dbReference type="Proteomes" id="UP000216035">
    <property type="component" value="Unassembled WGS sequence"/>
</dbReference>
<name>A0A255ZUE0_9FLAO</name>
<reference evidence="2 3" key="1">
    <citation type="submission" date="2017-07" db="EMBL/GenBank/DDBJ databases">
        <title>Flavobacterium cyanobacteriorum sp. nov., isolated from cyanobacterial aggregates in a eutrophic lake.</title>
        <authorList>
            <person name="Cai H."/>
        </authorList>
    </citation>
    <scope>NUCLEOTIDE SEQUENCE [LARGE SCALE GENOMIC DNA]</scope>
    <source>
        <strain evidence="2 3">TH167</strain>
    </source>
</reference>
<dbReference type="Pfam" id="PF20243">
    <property type="entry name" value="MbnP"/>
    <property type="match status" value="1"/>
</dbReference>
<gene>
    <name evidence="2" type="ORF">CHX27_06700</name>
</gene>
<evidence type="ECO:0000259" key="1">
    <source>
        <dbReference type="Pfam" id="PF20243"/>
    </source>
</evidence>
<dbReference type="RefSeq" id="WP_094485992.1">
    <property type="nucleotide sequence ID" value="NZ_NOXX01000186.1"/>
</dbReference>